<keyword evidence="4" id="KW-0997">Cell inner membrane</keyword>
<dbReference type="RefSeq" id="WP_317831702.1">
    <property type="nucleotide sequence ID" value="NZ_CP136920.1"/>
</dbReference>
<evidence type="ECO:0000256" key="4">
    <source>
        <dbReference type="ARBA" id="ARBA00022519"/>
    </source>
</evidence>
<dbReference type="Pfam" id="PF00005">
    <property type="entry name" value="ABC_tran"/>
    <property type="match status" value="1"/>
</dbReference>
<dbReference type="GO" id="GO:0015098">
    <property type="term" value="F:molybdate ion transmembrane transporter activity"/>
    <property type="evidence" value="ECO:0007669"/>
    <property type="project" value="InterPro"/>
</dbReference>
<keyword evidence="5" id="KW-0547">Nucleotide-binding</keyword>
<dbReference type="GO" id="GO:0016887">
    <property type="term" value="F:ATP hydrolysis activity"/>
    <property type="evidence" value="ECO:0007669"/>
    <property type="project" value="InterPro"/>
</dbReference>
<keyword evidence="2" id="KW-1003">Cell membrane</keyword>
<dbReference type="PROSITE" id="PS00211">
    <property type="entry name" value="ABC_TRANSPORTER_1"/>
    <property type="match status" value="1"/>
</dbReference>
<dbReference type="SUPFAM" id="SSF50331">
    <property type="entry name" value="MOP-like"/>
    <property type="match status" value="1"/>
</dbReference>
<dbReference type="KEGG" id="puo:RZN69_13885"/>
<evidence type="ECO:0000256" key="3">
    <source>
        <dbReference type="ARBA" id="ARBA00022505"/>
    </source>
</evidence>
<evidence type="ECO:0000256" key="8">
    <source>
        <dbReference type="ARBA" id="ARBA00023136"/>
    </source>
</evidence>
<keyword evidence="6 12" id="KW-0067">ATP-binding</keyword>
<dbReference type="PROSITE" id="PS50893">
    <property type="entry name" value="ABC_TRANSPORTER_2"/>
    <property type="match status" value="1"/>
</dbReference>
<accession>A0AAQ3LCZ8</accession>
<keyword evidence="1" id="KW-0813">Transport</keyword>
<dbReference type="SUPFAM" id="SSF52540">
    <property type="entry name" value="P-loop containing nucleoside triphosphate hydrolases"/>
    <property type="match status" value="1"/>
</dbReference>
<keyword evidence="8" id="KW-0472">Membrane</keyword>
<dbReference type="Pfam" id="PF03459">
    <property type="entry name" value="TOBE"/>
    <property type="match status" value="1"/>
</dbReference>
<evidence type="ECO:0000256" key="9">
    <source>
        <dbReference type="PROSITE-ProRule" id="PRU01213"/>
    </source>
</evidence>
<name>A0AAQ3LCZ8_9BACT</name>
<gene>
    <name evidence="12" type="primary">modC</name>
    <name evidence="12" type="ORF">RZN69_13885</name>
</gene>
<evidence type="ECO:0000313" key="12">
    <source>
        <dbReference type="EMBL" id="WOO39709.1"/>
    </source>
</evidence>
<dbReference type="Proteomes" id="UP001304300">
    <property type="component" value="Chromosome"/>
</dbReference>
<keyword evidence="7" id="KW-1278">Translocase</keyword>
<dbReference type="InterPro" id="IPR003439">
    <property type="entry name" value="ABC_transporter-like_ATP-bd"/>
</dbReference>
<protein>
    <submittedName>
        <fullName evidence="12">Molybdenum ABC transporter ATP-binding protein</fullName>
    </submittedName>
</protein>
<dbReference type="InterPro" id="IPR050334">
    <property type="entry name" value="Molybdenum_import_ModC"/>
</dbReference>
<dbReference type="PROSITE" id="PS51866">
    <property type="entry name" value="MOP"/>
    <property type="match status" value="1"/>
</dbReference>
<dbReference type="Gene3D" id="2.40.50.100">
    <property type="match status" value="1"/>
</dbReference>
<evidence type="ECO:0000256" key="6">
    <source>
        <dbReference type="ARBA" id="ARBA00022840"/>
    </source>
</evidence>
<dbReference type="InterPro" id="IPR003593">
    <property type="entry name" value="AAA+_ATPase"/>
</dbReference>
<keyword evidence="3 9" id="KW-0500">Molybdenum</keyword>
<dbReference type="AlphaFoldDB" id="A0AAQ3LCZ8"/>
<dbReference type="InterPro" id="IPR008995">
    <property type="entry name" value="Mo/tungstate-bd_C_term_dom"/>
</dbReference>
<dbReference type="InterPro" id="IPR004606">
    <property type="entry name" value="Mop_domain"/>
</dbReference>
<dbReference type="GO" id="GO:0005524">
    <property type="term" value="F:ATP binding"/>
    <property type="evidence" value="ECO:0007669"/>
    <property type="project" value="UniProtKB-KW"/>
</dbReference>
<dbReference type="Gene3D" id="3.40.50.300">
    <property type="entry name" value="P-loop containing nucleotide triphosphate hydrolases"/>
    <property type="match status" value="1"/>
</dbReference>
<organism evidence="12 13">
    <name type="scientific">Rubellicoccus peritrichatus</name>
    <dbReference type="NCBI Taxonomy" id="3080537"/>
    <lineage>
        <taxon>Bacteria</taxon>
        <taxon>Pseudomonadati</taxon>
        <taxon>Verrucomicrobiota</taxon>
        <taxon>Opitutia</taxon>
        <taxon>Puniceicoccales</taxon>
        <taxon>Cerasicoccaceae</taxon>
        <taxon>Rubellicoccus</taxon>
    </lineage>
</organism>
<sequence length="355" mass="39144">MSIEAKFLIKKGDFTLDVDLSVPSKGITTLFGPSGCGKTTLLRAIAGLDRHRGGFLKVGDLTWQNAESFIPPHQRSLGYVFQEASLFAHLTVRRNIEYGLKRVAKADQKVSLEQAIELLAIESLLERKPDSLSGGERQRVAIARALAVSPKLLLMDEPLASLDLERKREVLPYLDILHRELDIPMLYVSHDHNEVARVADHLVLMEKGRVVASGEISEMFTRLDLSLAHGNDTESIFEATVSNYDEKYHLTYLESSAGQFTVTGQELIVGTSVRLRIAARDVSLTLTRQSDSSIQNVFPATIDEITPEGVSQMTVCLNVGGIRMLARITRKSADALSLKSGMEVFAQVKSVALLN</sequence>
<dbReference type="InterPro" id="IPR017871">
    <property type="entry name" value="ABC_transporter-like_CS"/>
</dbReference>
<feature type="domain" description="ABC transporter" evidence="10">
    <location>
        <begin position="3"/>
        <end position="232"/>
    </location>
</feature>
<reference evidence="12 13" key="1">
    <citation type="submission" date="2023-10" db="EMBL/GenBank/DDBJ databases">
        <title>Rubellicoccus peritrichatus gen. nov., sp. nov., isolated from an algae of coral reef tank.</title>
        <authorList>
            <person name="Luo J."/>
        </authorList>
    </citation>
    <scope>NUCLEOTIDE SEQUENCE [LARGE SCALE GENOMIC DNA]</scope>
    <source>
        <strain evidence="12 13">CR14</strain>
    </source>
</reference>
<dbReference type="SMART" id="SM00382">
    <property type="entry name" value="AAA"/>
    <property type="match status" value="1"/>
</dbReference>
<evidence type="ECO:0000256" key="2">
    <source>
        <dbReference type="ARBA" id="ARBA00022475"/>
    </source>
</evidence>
<evidence type="ECO:0000256" key="5">
    <source>
        <dbReference type="ARBA" id="ARBA00022741"/>
    </source>
</evidence>
<evidence type="ECO:0000259" key="11">
    <source>
        <dbReference type="PROSITE" id="PS51866"/>
    </source>
</evidence>
<dbReference type="InterPro" id="IPR005116">
    <property type="entry name" value="Transp-assoc_OB_typ1"/>
</dbReference>
<feature type="domain" description="Mop" evidence="11">
    <location>
        <begin position="291"/>
        <end position="355"/>
    </location>
</feature>
<evidence type="ECO:0000313" key="13">
    <source>
        <dbReference type="Proteomes" id="UP001304300"/>
    </source>
</evidence>
<dbReference type="InterPro" id="IPR027417">
    <property type="entry name" value="P-loop_NTPase"/>
</dbReference>
<keyword evidence="13" id="KW-1185">Reference proteome</keyword>
<evidence type="ECO:0000256" key="1">
    <source>
        <dbReference type="ARBA" id="ARBA00022448"/>
    </source>
</evidence>
<dbReference type="GO" id="GO:0016020">
    <property type="term" value="C:membrane"/>
    <property type="evidence" value="ECO:0007669"/>
    <property type="project" value="InterPro"/>
</dbReference>
<evidence type="ECO:0000256" key="7">
    <source>
        <dbReference type="ARBA" id="ARBA00022967"/>
    </source>
</evidence>
<dbReference type="NCBIfam" id="TIGR02142">
    <property type="entry name" value="modC_ABC"/>
    <property type="match status" value="1"/>
</dbReference>
<dbReference type="InterPro" id="IPR011868">
    <property type="entry name" value="ModC_ABC_ATP-bd"/>
</dbReference>
<evidence type="ECO:0000259" key="10">
    <source>
        <dbReference type="PROSITE" id="PS50893"/>
    </source>
</evidence>
<dbReference type="EMBL" id="CP136920">
    <property type="protein sequence ID" value="WOO39709.1"/>
    <property type="molecule type" value="Genomic_DNA"/>
</dbReference>
<dbReference type="PANTHER" id="PTHR43514:SF10">
    <property type="entry name" value="MOLYBDENUM IMPORT ATP-BINDING PROTEIN MODC 2"/>
    <property type="match status" value="1"/>
</dbReference>
<dbReference type="PANTHER" id="PTHR43514">
    <property type="entry name" value="ABC TRANSPORTER I FAMILY MEMBER 10"/>
    <property type="match status" value="1"/>
</dbReference>
<dbReference type="GO" id="GO:0140359">
    <property type="term" value="F:ABC-type transporter activity"/>
    <property type="evidence" value="ECO:0007669"/>
    <property type="project" value="InterPro"/>
</dbReference>
<proteinExistence type="predicted"/>